<keyword evidence="1" id="KW-0472">Membrane</keyword>
<keyword evidence="1" id="KW-1133">Transmembrane helix</keyword>
<feature type="transmembrane region" description="Helical" evidence="1">
    <location>
        <begin position="54"/>
        <end position="79"/>
    </location>
</feature>
<dbReference type="InterPro" id="IPR007436">
    <property type="entry name" value="DUF485"/>
</dbReference>
<dbReference type="OrthoDB" id="5297034at2"/>
<accession>A0A158EDU1</accession>
<dbReference type="InterPro" id="IPR052959">
    <property type="entry name" value="Inner_membrane_assoc"/>
</dbReference>
<evidence type="ECO:0000313" key="3">
    <source>
        <dbReference type="Proteomes" id="UP000071859"/>
    </source>
</evidence>
<dbReference type="RefSeq" id="WP_096031892.1">
    <property type="nucleotide sequence ID" value="NZ_FCOX02000071.1"/>
</dbReference>
<name>A0A158EDU1_9BURK</name>
<feature type="transmembrane region" description="Helical" evidence="1">
    <location>
        <begin position="26"/>
        <end position="48"/>
    </location>
</feature>
<keyword evidence="3" id="KW-1185">Reference proteome</keyword>
<keyword evidence="1" id="KW-0812">Transmembrane</keyword>
<reference evidence="2" key="1">
    <citation type="submission" date="2016-01" db="EMBL/GenBank/DDBJ databases">
        <authorList>
            <person name="Peeters C."/>
        </authorList>
    </citation>
    <scope>NUCLEOTIDE SEQUENCE</scope>
    <source>
        <strain evidence="2">LMG 29321</strain>
    </source>
</reference>
<dbReference type="AlphaFoldDB" id="A0A158EDU1"/>
<organism evidence="2 3">
    <name type="scientific">Caballeronia calidae</name>
    <dbReference type="NCBI Taxonomy" id="1777139"/>
    <lineage>
        <taxon>Bacteria</taxon>
        <taxon>Pseudomonadati</taxon>
        <taxon>Pseudomonadota</taxon>
        <taxon>Betaproteobacteria</taxon>
        <taxon>Burkholderiales</taxon>
        <taxon>Burkholderiaceae</taxon>
        <taxon>Caballeronia</taxon>
    </lineage>
</organism>
<dbReference type="Proteomes" id="UP000071859">
    <property type="component" value="Unassembled WGS sequence"/>
</dbReference>
<dbReference type="PANTHER" id="PTHR38598:SF1">
    <property type="entry name" value="INNER MEMBRANE PROTEIN YJCH"/>
    <property type="match status" value="1"/>
</dbReference>
<dbReference type="Pfam" id="PF04341">
    <property type="entry name" value="DUF485"/>
    <property type="match status" value="1"/>
</dbReference>
<dbReference type="PANTHER" id="PTHR38598">
    <property type="entry name" value="INNER MEMBRANE PROTEIN YJCH"/>
    <property type="match status" value="1"/>
</dbReference>
<dbReference type="GO" id="GO:0005886">
    <property type="term" value="C:plasma membrane"/>
    <property type="evidence" value="ECO:0007669"/>
    <property type="project" value="TreeGrafter"/>
</dbReference>
<evidence type="ECO:0000256" key="1">
    <source>
        <dbReference type="SAM" id="Phobius"/>
    </source>
</evidence>
<proteinExistence type="predicted"/>
<comment type="caution">
    <text evidence="2">The sequence shown here is derived from an EMBL/GenBank/DDBJ whole genome shotgun (WGS) entry which is preliminary data.</text>
</comment>
<dbReference type="EMBL" id="FCOX02000071">
    <property type="protein sequence ID" value="SAL04984.1"/>
    <property type="molecule type" value="Genomic_DNA"/>
</dbReference>
<evidence type="ECO:0000313" key="2">
    <source>
        <dbReference type="EMBL" id="SAL04984.1"/>
    </source>
</evidence>
<gene>
    <name evidence="2" type="ORF">AWB78_07230</name>
</gene>
<protein>
    <submittedName>
        <fullName evidence="2">Membrane protein</fullName>
    </submittedName>
</protein>
<sequence>MTTSTAGQNIWLTPAFKRLVSRRRRFIARLTLGTLVPYYAFVLVAGFAPKLLAARVFGASVITTGWTVGVLLIAGTWLLTGLYIHRANSEFDALTNEILSGGGQ</sequence>